<dbReference type="AlphaFoldDB" id="A0A645GN13"/>
<comment type="caution">
    <text evidence="1">The sequence shown here is derived from an EMBL/GenBank/DDBJ whole genome shotgun (WGS) entry which is preliminary data.</text>
</comment>
<organism evidence="1">
    <name type="scientific">bioreactor metagenome</name>
    <dbReference type="NCBI Taxonomy" id="1076179"/>
    <lineage>
        <taxon>unclassified sequences</taxon>
        <taxon>metagenomes</taxon>
        <taxon>ecological metagenomes</taxon>
    </lineage>
</organism>
<dbReference type="EMBL" id="VSSQ01078283">
    <property type="protein sequence ID" value="MPN28125.1"/>
    <property type="molecule type" value="Genomic_DNA"/>
</dbReference>
<proteinExistence type="predicted"/>
<evidence type="ECO:0000313" key="1">
    <source>
        <dbReference type="EMBL" id="MPN28125.1"/>
    </source>
</evidence>
<gene>
    <name evidence="1" type="ORF">SDC9_175564</name>
</gene>
<protein>
    <submittedName>
        <fullName evidence="1">Uncharacterized protein</fullName>
    </submittedName>
</protein>
<accession>A0A645GN13</accession>
<reference evidence="1" key="1">
    <citation type="submission" date="2019-08" db="EMBL/GenBank/DDBJ databases">
        <authorList>
            <person name="Kucharzyk K."/>
            <person name="Murdoch R.W."/>
            <person name="Higgins S."/>
            <person name="Loffler F."/>
        </authorList>
    </citation>
    <scope>NUCLEOTIDE SEQUENCE</scope>
</reference>
<name>A0A645GN13_9ZZZZ</name>
<sequence>MAGPVEVRGMLRYSDDNTILDVSGAKRPEPLVTVAFRRMVSVNGDVELRAPVEASVSYQGDSWMLKNEDLGIVISKPDWDSAVQSFHDYFVFLWVHYTQGAVGDFGDEEKEVRETLMSLVV</sequence>